<reference evidence="2 3" key="1">
    <citation type="submission" date="2019-02" db="EMBL/GenBank/DDBJ databases">
        <title>WGS of Pseudoxanthomonas species novum from clinical isolates.</title>
        <authorList>
            <person name="Bernier A.-M."/>
            <person name="Bernard K."/>
            <person name="Vachon A."/>
        </authorList>
    </citation>
    <scope>NUCLEOTIDE SEQUENCE [LARGE SCALE GENOMIC DNA]</scope>
    <source>
        <strain evidence="2 3">NML130969</strain>
    </source>
</reference>
<dbReference type="AlphaFoldDB" id="A0A4Q8M587"/>
<gene>
    <name evidence="2" type="ORF">EA655_10585</name>
</gene>
<evidence type="ECO:0000313" key="3">
    <source>
        <dbReference type="Proteomes" id="UP000294164"/>
    </source>
</evidence>
<dbReference type="OrthoDB" id="6042993at2"/>
<dbReference type="Proteomes" id="UP000294164">
    <property type="component" value="Unassembled WGS sequence"/>
</dbReference>
<dbReference type="EMBL" id="SHMG01000005">
    <property type="protein sequence ID" value="TAA42469.1"/>
    <property type="molecule type" value="Genomic_DNA"/>
</dbReference>
<evidence type="ECO:0008006" key="4">
    <source>
        <dbReference type="Google" id="ProtNLM"/>
    </source>
</evidence>
<feature type="region of interest" description="Disordered" evidence="1">
    <location>
        <begin position="142"/>
        <end position="172"/>
    </location>
</feature>
<dbReference type="RefSeq" id="WP_130534483.1">
    <property type="nucleotide sequence ID" value="NZ_SHMG01000005.1"/>
</dbReference>
<accession>A0A4Q8M587</accession>
<organism evidence="2 3">
    <name type="scientific">Pseudoxanthomonas winnipegensis</name>
    <dbReference type="NCBI Taxonomy" id="2480810"/>
    <lineage>
        <taxon>Bacteria</taxon>
        <taxon>Pseudomonadati</taxon>
        <taxon>Pseudomonadota</taxon>
        <taxon>Gammaproteobacteria</taxon>
        <taxon>Lysobacterales</taxon>
        <taxon>Lysobacteraceae</taxon>
        <taxon>Pseudoxanthomonas</taxon>
    </lineage>
</organism>
<sequence>MAEFGASSVRARANAAALDRIAARLDGVSEAKIAAADKRALATVRRRVEPIVKRAIREVYSVPVRELSGKFQVRTTSDGAGEGLELFAATKRVPLVEFNARWSGRKSAGARASILRGKSKVYKSAFIATVGGRREVVARQFSADSNSPSGRHPRSHLQRLRGPSPLEMTKGLDGQNVVRIGDEIVRFAATERARQLQMARKGKI</sequence>
<comment type="caution">
    <text evidence="2">The sequence shown here is derived from an EMBL/GenBank/DDBJ whole genome shotgun (WGS) entry which is preliminary data.</text>
</comment>
<proteinExistence type="predicted"/>
<evidence type="ECO:0000256" key="1">
    <source>
        <dbReference type="SAM" id="MobiDB-lite"/>
    </source>
</evidence>
<name>A0A4Q8M587_9GAMM</name>
<evidence type="ECO:0000313" key="2">
    <source>
        <dbReference type="EMBL" id="TAA42469.1"/>
    </source>
</evidence>
<protein>
    <recommendedName>
        <fullName evidence="4">Prophage minor tail protein Z (GPZ)</fullName>
    </recommendedName>
</protein>